<evidence type="ECO:0000256" key="8">
    <source>
        <dbReference type="HAMAP-Rule" id="MF_00022"/>
    </source>
</evidence>
<dbReference type="SUPFAM" id="SSF52374">
    <property type="entry name" value="Nucleotidylyl transferase"/>
    <property type="match status" value="1"/>
</dbReference>
<dbReference type="Gene3D" id="1.10.10.350">
    <property type="match status" value="1"/>
</dbReference>
<dbReference type="Gene3D" id="3.40.50.620">
    <property type="entry name" value="HUPs"/>
    <property type="match status" value="1"/>
</dbReference>
<dbReference type="PANTHER" id="PTHR43311">
    <property type="entry name" value="GLUTAMATE--TRNA LIGASE"/>
    <property type="match status" value="1"/>
</dbReference>
<dbReference type="FunFam" id="3.40.50.620:FF:000045">
    <property type="entry name" value="Glutamate--tRNA ligase, mitochondrial"/>
    <property type="match status" value="1"/>
</dbReference>
<dbReference type="GO" id="GO:0005524">
    <property type="term" value="F:ATP binding"/>
    <property type="evidence" value="ECO:0007669"/>
    <property type="project" value="UniProtKB-UniRule"/>
</dbReference>
<feature type="short sequence motif" description="'KMSKS' region" evidence="8">
    <location>
        <begin position="252"/>
        <end position="256"/>
    </location>
</feature>
<keyword evidence="2 8" id="KW-0963">Cytoplasm</keyword>
<dbReference type="InterPro" id="IPR001412">
    <property type="entry name" value="aa-tRNA-synth_I_CS"/>
</dbReference>
<dbReference type="CDD" id="cd00808">
    <property type="entry name" value="GluRS_core"/>
    <property type="match status" value="1"/>
</dbReference>
<dbReference type="PANTHER" id="PTHR43311:SF2">
    <property type="entry name" value="GLUTAMATE--TRNA LIGASE, MITOCHONDRIAL-RELATED"/>
    <property type="match status" value="1"/>
</dbReference>
<feature type="domain" description="Glutamyl/glutaminyl-tRNA synthetase class Ib catalytic" evidence="9">
    <location>
        <begin position="4"/>
        <end position="321"/>
    </location>
</feature>
<evidence type="ECO:0000256" key="5">
    <source>
        <dbReference type="ARBA" id="ARBA00022840"/>
    </source>
</evidence>
<evidence type="ECO:0000313" key="11">
    <source>
        <dbReference type="EMBL" id="KXG78406.1"/>
    </source>
</evidence>
<dbReference type="PRINTS" id="PR00987">
    <property type="entry name" value="TRNASYNTHGLU"/>
</dbReference>
<dbReference type="InterPro" id="IPR020058">
    <property type="entry name" value="Glu/Gln-tRNA-synth_Ib_cat-dom"/>
</dbReference>
<comment type="caution">
    <text evidence="11">The sequence shown here is derived from an EMBL/GenBank/DDBJ whole genome shotgun (WGS) entry which is preliminary data.</text>
</comment>
<keyword evidence="3 8" id="KW-0436">Ligase</keyword>
<keyword evidence="7 8" id="KW-0030">Aminoacyl-tRNA synthetase</keyword>
<evidence type="ECO:0000256" key="2">
    <source>
        <dbReference type="ARBA" id="ARBA00022490"/>
    </source>
</evidence>
<dbReference type="GO" id="GO:0000049">
    <property type="term" value="F:tRNA binding"/>
    <property type="evidence" value="ECO:0007669"/>
    <property type="project" value="InterPro"/>
</dbReference>
<dbReference type="PATRIC" id="fig|520764.3.peg.497"/>
<dbReference type="GO" id="GO:0006424">
    <property type="term" value="P:glutamyl-tRNA aminoacylation"/>
    <property type="evidence" value="ECO:0007669"/>
    <property type="project" value="UniProtKB-UniRule"/>
</dbReference>
<dbReference type="OrthoDB" id="9807503at2"/>
<sequence length="499" mass="56862">MTKNVRVRFAPSPTGSLHIGGARTALFNLLFARHNGGTFILRIEDTDTERSREESVAQIIRSMKWLGLDWDEGPDKGGNYGPYFQSQRLELYRKEAERLIEEGKAYYCYCTPEELASRREAMLKAGKAPRYEGICRNLSEEERKKYEAEGRKPAIRLKVPQEGETIVEDIIRGTVVFENSVLDDFIIMKSNGMPTYNFACVVDDHAMGITHVIRAEEHLSNTPKQIQVYKALGYEIPEFAHVPMILAPDRSKLSKRHGATSVEEFRDQGYLPQAIINYLTLLGWSPPDGEEILSMEKAIKEFSLERVNKTAAIYDVKKLTWLNSHYLRELDLDYITSETIPFLVKKGIISEEESKKRYEYIKKAVEISRDRAKTLDELADSIAFFLRDVEEYEEKGVRKHFAKENAAELLLKGAEALEELERFDKQQAEIAFRSLADAMGVKAAELIHPTRLAITGRTVGPGLFDIIELLGREETARRMRKAARWIKESGNLTKAGGEN</sequence>
<dbReference type="STRING" id="520764.AN618_04730"/>
<evidence type="ECO:0000256" key="6">
    <source>
        <dbReference type="ARBA" id="ARBA00022917"/>
    </source>
</evidence>
<dbReference type="GO" id="GO:0008270">
    <property type="term" value="F:zinc ion binding"/>
    <property type="evidence" value="ECO:0007669"/>
    <property type="project" value="InterPro"/>
</dbReference>
<dbReference type="InterPro" id="IPR004527">
    <property type="entry name" value="Glu-tRNA-ligase_bac/mito"/>
</dbReference>
<dbReference type="Pfam" id="PF19269">
    <property type="entry name" value="Anticodon_2"/>
    <property type="match status" value="1"/>
</dbReference>
<keyword evidence="6 8" id="KW-0648">Protein biosynthesis</keyword>
<protein>
    <recommendedName>
        <fullName evidence="8">Glutamate--tRNA ligase</fullName>
        <ecNumber evidence="8">6.1.1.17</ecNumber>
    </recommendedName>
    <alternativeName>
        <fullName evidence="8">Glutamyl-tRNA synthetase</fullName>
        <shortName evidence="8">GluRS</shortName>
    </alternativeName>
</protein>
<comment type="similarity">
    <text evidence="1 8">Belongs to the class-I aminoacyl-tRNA synthetase family. Glutamate--tRNA ligase type 1 subfamily.</text>
</comment>
<comment type="subcellular location">
    <subcellularLocation>
        <location evidence="8">Cytoplasm</location>
    </subcellularLocation>
</comment>
<gene>
    <name evidence="11" type="primary">gltX1</name>
    <name evidence="8" type="synonym">gltX</name>
    <name evidence="11" type="ORF">AN618_04730</name>
</gene>
<evidence type="ECO:0000256" key="3">
    <source>
        <dbReference type="ARBA" id="ARBA00022598"/>
    </source>
</evidence>
<dbReference type="FunCoup" id="A0A140LCY1">
    <property type="interactions" value="437"/>
</dbReference>
<dbReference type="NCBIfam" id="TIGR00464">
    <property type="entry name" value="gltX_bact"/>
    <property type="match status" value="1"/>
</dbReference>
<comment type="caution">
    <text evidence="8">Lacks conserved residue(s) required for the propagation of feature annotation.</text>
</comment>
<name>A0A140LCY1_9FIRM</name>
<evidence type="ECO:0000256" key="1">
    <source>
        <dbReference type="ARBA" id="ARBA00007894"/>
    </source>
</evidence>
<dbReference type="EC" id="6.1.1.17" evidence="8"/>
<dbReference type="Pfam" id="PF00749">
    <property type="entry name" value="tRNA-synt_1c"/>
    <property type="match status" value="1"/>
</dbReference>
<reference evidence="11 12" key="1">
    <citation type="submission" date="2015-12" db="EMBL/GenBank/DDBJ databases">
        <title>Draft genome sequnece of Fervidicola ferrireducens strain Y170.</title>
        <authorList>
            <person name="Patel B.K."/>
        </authorList>
    </citation>
    <scope>NUCLEOTIDE SEQUENCE [LARGE SCALE GENOMIC DNA]</scope>
    <source>
        <strain evidence="11 12">Y170</strain>
    </source>
</reference>
<keyword evidence="5 8" id="KW-0067">ATP-binding</keyword>
<dbReference type="PROSITE" id="PS00178">
    <property type="entry name" value="AA_TRNA_LIGASE_I"/>
    <property type="match status" value="1"/>
</dbReference>
<evidence type="ECO:0000259" key="9">
    <source>
        <dbReference type="Pfam" id="PF00749"/>
    </source>
</evidence>
<evidence type="ECO:0000256" key="4">
    <source>
        <dbReference type="ARBA" id="ARBA00022741"/>
    </source>
</evidence>
<feature type="binding site" evidence="8">
    <location>
        <position position="255"/>
    </location>
    <ligand>
        <name>ATP</name>
        <dbReference type="ChEBI" id="CHEBI:30616"/>
    </ligand>
</feature>
<dbReference type="GO" id="GO:0005829">
    <property type="term" value="C:cytosol"/>
    <property type="evidence" value="ECO:0007669"/>
    <property type="project" value="TreeGrafter"/>
</dbReference>
<dbReference type="SUPFAM" id="SSF48163">
    <property type="entry name" value="An anticodon-binding domain of class I aminoacyl-tRNA synthetases"/>
    <property type="match status" value="1"/>
</dbReference>
<dbReference type="InterPro" id="IPR020751">
    <property type="entry name" value="aa-tRNA-synth_I_codon-bd_sub2"/>
</dbReference>
<keyword evidence="12" id="KW-1185">Reference proteome</keyword>
<keyword evidence="4 8" id="KW-0547">Nucleotide-binding</keyword>
<feature type="short sequence motif" description="'HIGH' region" evidence="8">
    <location>
        <begin position="11"/>
        <end position="21"/>
    </location>
</feature>
<dbReference type="Proteomes" id="UP000070427">
    <property type="component" value="Unassembled WGS sequence"/>
</dbReference>
<dbReference type="InterPro" id="IPR014729">
    <property type="entry name" value="Rossmann-like_a/b/a_fold"/>
</dbReference>
<proteinExistence type="inferred from homology"/>
<comment type="function">
    <text evidence="8">Catalyzes the attachment of glutamate to tRNA(Glu) in a two-step reaction: glutamate is first activated by ATP to form Glu-AMP and then transferred to the acceptor end of tRNA(Glu).</text>
</comment>
<comment type="subunit">
    <text evidence="8">Monomer.</text>
</comment>
<dbReference type="InterPro" id="IPR020752">
    <property type="entry name" value="Glu-tRNA-synth_I_codon-bd_sub1"/>
</dbReference>
<dbReference type="GO" id="GO:0004818">
    <property type="term" value="F:glutamate-tRNA ligase activity"/>
    <property type="evidence" value="ECO:0007669"/>
    <property type="project" value="UniProtKB-UniRule"/>
</dbReference>
<dbReference type="Gene3D" id="1.10.8.70">
    <property type="entry name" value="Glutamate-tRNA synthetase, class I, anticodon-binding domain 1"/>
    <property type="match status" value="1"/>
</dbReference>
<dbReference type="AlphaFoldDB" id="A0A140LCY1"/>
<evidence type="ECO:0000259" key="10">
    <source>
        <dbReference type="Pfam" id="PF19269"/>
    </source>
</evidence>
<dbReference type="EMBL" id="LOED01000003">
    <property type="protein sequence ID" value="KXG78406.1"/>
    <property type="molecule type" value="Genomic_DNA"/>
</dbReference>
<feature type="domain" description="Aminoacyl-tRNA synthetase class I anticodon-binding" evidence="10">
    <location>
        <begin position="340"/>
        <end position="482"/>
    </location>
</feature>
<dbReference type="InterPro" id="IPR008925">
    <property type="entry name" value="aa_tRNA-synth_I_cd-bd_sf"/>
</dbReference>
<organism evidence="11 12">
    <name type="scientific">Fervidicola ferrireducens</name>
    <dbReference type="NCBI Taxonomy" id="520764"/>
    <lineage>
        <taxon>Bacteria</taxon>
        <taxon>Bacillati</taxon>
        <taxon>Bacillota</taxon>
        <taxon>Clostridia</taxon>
        <taxon>Thermosediminibacterales</taxon>
        <taxon>Thermosediminibacteraceae</taxon>
        <taxon>Fervidicola</taxon>
    </lineage>
</organism>
<dbReference type="HAMAP" id="MF_00022">
    <property type="entry name" value="Glu_tRNA_synth_type1"/>
    <property type="match status" value="1"/>
</dbReference>
<comment type="catalytic activity">
    <reaction evidence="8">
        <text>tRNA(Glu) + L-glutamate + ATP = L-glutamyl-tRNA(Glu) + AMP + diphosphate</text>
        <dbReference type="Rhea" id="RHEA:23540"/>
        <dbReference type="Rhea" id="RHEA-COMP:9663"/>
        <dbReference type="Rhea" id="RHEA-COMP:9680"/>
        <dbReference type="ChEBI" id="CHEBI:29985"/>
        <dbReference type="ChEBI" id="CHEBI:30616"/>
        <dbReference type="ChEBI" id="CHEBI:33019"/>
        <dbReference type="ChEBI" id="CHEBI:78442"/>
        <dbReference type="ChEBI" id="CHEBI:78520"/>
        <dbReference type="ChEBI" id="CHEBI:456215"/>
        <dbReference type="EC" id="6.1.1.17"/>
    </reaction>
</comment>
<evidence type="ECO:0000256" key="7">
    <source>
        <dbReference type="ARBA" id="ARBA00023146"/>
    </source>
</evidence>
<dbReference type="InterPro" id="IPR033910">
    <property type="entry name" value="GluRS_core"/>
</dbReference>
<dbReference type="RefSeq" id="WP_066351579.1">
    <property type="nucleotide sequence ID" value="NZ_LOED01000003.1"/>
</dbReference>
<accession>A0A140LCY1</accession>
<dbReference type="InterPro" id="IPR045462">
    <property type="entry name" value="aa-tRNA-synth_I_cd-bd"/>
</dbReference>
<evidence type="ECO:0000313" key="12">
    <source>
        <dbReference type="Proteomes" id="UP000070427"/>
    </source>
</evidence>
<dbReference type="InterPro" id="IPR000924">
    <property type="entry name" value="Glu/Gln-tRNA-synth"/>
</dbReference>
<dbReference type="InterPro" id="IPR049940">
    <property type="entry name" value="GluQ/Sye"/>
</dbReference>
<dbReference type="InParanoid" id="A0A140LCY1"/>